<evidence type="ECO:0000256" key="1">
    <source>
        <dbReference type="SAM" id="MobiDB-lite"/>
    </source>
</evidence>
<feature type="compositionally biased region" description="Acidic residues" evidence="1">
    <location>
        <begin position="139"/>
        <end position="150"/>
    </location>
</feature>
<evidence type="ECO:0000313" key="3">
    <source>
        <dbReference type="EMBL" id="KZS04127.1"/>
    </source>
</evidence>
<sequence>MLSDDVCSLLFIEILSSNRVEPPNSNEFSHGVLLGDSGYANATYLCTPFSEPRNPIEIIYGQMNAPLIMVSSSFIYFRKDSIDRKKRLDTSWRDLLEYRKNVFLRFTIRLGWIPPKHLACCVLHNIAIYRNQPLDNDWVDDDDEEDDDDPLPINAAGHSAATKRRLRKEKRDRVARKTFGTN</sequence>
<keyword evidence="4" id="KW-1185">Reference proteome</keyword>
<dbReference type="Proteomes" id="UP000076858">
    <property type="component" value="Unassembled WGS sequence"/>
</dbReference>
<dbReference type="AlphaFoldDB" id="A0A164LHW8"/>
<gene>
    <name evidence="3" type="ORF">APZ42_032967</name>
</gene>
<reference evidence="3 4" key="1">
    <citation type="submission" date="2016-03" db="EMBL/GenBank/DDBJ databases">
        <title>EvidentialGene: Evidence-directed Construction of Genes on Genomes.</title>
        <authorList>
            <person name="Gilbert D.G."/>
            <person name="Choi J.-H."/>
            <person name="Mockaitis K."/>
            <person name="Colbourne J."/>
            <person name="Pfrender M."/>
        </authorList>
    </citation>
    <scope>NUCLEOTIDE SEQUENCE [LARGE SCALE GENOMIC DNA]</scope>
    <source>
        <strain evidence="3 4">Xinb3</strain>
        <tissue evidence="3">Complete organism</tissue>
    </source>
</reference>
<organism evidence="3 4">
    <name type="scientific">Daphnia magna</name>
    <dbReference type="NCBI Taxonomy" id="35525"/>
    <lineage>
        <taxon>Eukaryota</taxon>
        <taxon>Metazoa</taxon>
        <taxon>Ecdysozoa</taxon>
        <taxon>Arthropoda</taxon>
        <taxon>Crustacea</taxon>
        <taxon>Branchiopoda</taxon>
        <taxon>Diplostraca</taxon>
        <taxon>Cladocera</taxon>
        <taxon>Anomopoda</taxon>
        <taxon>Daphniidae</taxon>
        <taxon>Daphnia</taxon>
    </lineage>
</organism>
<proteinExistence type="predicted"/>
<comment type="caution">
    <text evidence="3">The sequence shown here is derived from an EMBL/GenBank/DDBJ whole genome shotgun (WGS) entry which is preliminary data.</text>
</comment>
<accession>A0A164LHW8</accession>
<keyword evidence="2" id="KW-0812">Transmembrane</keyword>
<feature type="transmembrane region" description="Helical" evidence="2">
    <location>
        <begin position="58"/>
        <end position="77"/>
    </location>
</feature>
<dbReference type="EMBL" id="LRGB01003129">
    <property type="protein sequence ID" value="KZS04127.1"/>
    <property type="molecule type" value="Genomic_DNA"/>
</dbReference>
<feature type="region of interest" description="Disordered" evidence="1">
    <location>
        <begin position="139"/>
        <end position="182"/>
    </location>
</feature>
<keyword evidence="2" id="KW-1133">Transmembrane helix</keyword>
<name>A0A164LHW8_9CRUS</name>
<evidence type="ECO:0000256" key="2">
    <source>
        <dbReference type="SAM" id="Phobius"/>
    </source>
</evidence>
<protein>
    <submittedName>
        <fullName evidence="3">F14D2.9-like protein</fullName>
    </submittedName>
</protein>
<feature type="compositionally biased region" description="Basic residues" evidence="1">
    <location>
        <begin position="161"/>
        <end position="176"/>
    </location>
</feature>
<evidence type="ECO:0000313" key="4">
    <source>
        <dbReference type="Proteomes" id="UP000076858"/>
    </source>
</evidence>
<keyword evidence="2" id="KW-0472">Membrane</keyword>